<proteinExistence type="predicted"/>
<organism evidence="1">
    <name type="scientific">marine sediment metagenome</name>
    <dbReference type="NCBI Taxonomy" id="412755"/>
    <lineage>
        <taxon>unclassified sequences</taxon>
        <taxon>metagenomes</taxon>
        <taxon>ecological metagenomes</taxon>
    </lineage>
</organism>
<sequence length="128" mass="14009">MSAFDQIAGNLDICGDKACLTDGRKVVSAKIVRNPHFPQPRLEVMVAGPDSVRIWHCHIDGDGRALHDMRWPPDGAIEAWADRQCLDGEIHQRMIAAKEAVEAAIASGTLRITGDMVLALAHHVEVRP</sequence>
<evidence type="ECO:0008006" key="2">
    <source>
        <dbReference type="Google" id="ProtNLM"/>
    </source>
</evidence>
<accession>A0A0F9S1A4</accession>
<protein>
    <recommendedName>
        <fullName evidence="2">SCP2 domain-containing protein</fullName>
    </recommendedName>
</protein>
<comment type="caution">
    <text evidence="1">The sequence shown here is derived from an EMBL/GenBank/DDBJ whole genome shotgun (WGS) entry which is preliminary data.</text>
</comment>
<name>A0A0F9S1A4_9ZZZZ</name>
<evidence type="ECO:0000313" key="1">
    <source>
        <dbReference type="EMBL" id="KKN62535.1"/>
    </source>
</evidence>
<dbReference type="AlphaFoldDB" id="A0A0F9S1A4"/>
<reference evidence="1" key="1">
    <citation type="journal article" date="2015" name="Nature">
        <title>Complex archaea that bridge the gap between prokaryotes and eukaryotes.</title>
        <authorList>
            <person name="Spang A."/>
            <person name="Saw J.H."/>
            <person name="Jorgensen S.L."/>
            <person name="Zaremba-Niedzwiedzka K."/>
            <person name="Martijn J."/>
            <person name="Lind A.E."/>
            <person name="van Eijk R."/>
            <person name="Schleper C."/>
            <person name="Guy L."/>
            <person name="Ettema T.J."/>
        </authorList>
    </citation>
    <scope>NUCLEOTIDE SEQUENCE</scope>
</reference>
<dbReference type="EMBL" id="LAZR01000620">
    <property type="protein sequence ID" value="KKN62535.1"/>
    <property type="molecule type" value="Genomic_DNA"/>
</dbReference>
<gene>
    <name evidence="1" type="ORF">LCGC14_0510820</name>
</gene>